<reference evidence="2" key="1">
    <citation type="journal article" date="2021" name="Proc. Natl. Acad. Sci. U.S.A.">
        <title>A Catalog of Tens of Thousands of Viruses from Human Metagenomes Reveals Hidden Associations with Chronic Diseases.</title>
        <authorList>
            <person name="Tisza M.J."/>
            <person name="Buck C.B."/>
        </authorList>
    </citation>
    <scope>NUCLEOTIDE SEQUENCE</scope>
    <source>
        <strain evidence="2">CtCUc43</strain>
    </source>
</reference>
<evidence type="ECO:0000313" key="2">
    <source>
        <dbReference type="EMBL" id="DAE19168.1"/>
    </source>
</evidence>
<proteinExistence type="predicted"/>
<name>A0A8S5QJB7_9CAUD</name>
<organism evidence="2">
    <name type="scientific">Siphoviridae sp. ctCUc43</name>
    <dbReference type="NCBI Taxonomy" id="2825379"/>
    <lineage>
        <taxon>Viruses</taxon>
        <taxon>Duplodnaviria</taxon>
        <taxon>Heunggongvirae</taxon>
        <taxon>Uroviricota</taxon>
        <taxon>Caudoviricetes</taxon>
    </lineage>
</organism>
<keyword evidence="1" id="KW-1133">Transmembrane helix</keyword>
<dbReference type="EMBL" id="BK015668">
    <property type="protein sequence ID" value="DAE19168.1"/>
    <property type="molecule type" value="Genomic_DNA"/>
</dbReference>
<feature type="transmembrane region" description="Helical" evidence="1">
    <location>
        <begin position="7"/>
        <end position="30"/>
    </location>
</feature>
<accession>A0A8S5QJB7</accession>
<keyword evidence="1" id="KW-0812">Transmembrane</keyword>
<protein>
    <submittedName>
        <fullName evidence="2">Uncharacterized protein</fullName>
    </submittedName>
</protein>
<sequence length="89" mass="10047">MNKIANYLLLICGIIAGLILAGIYFVWIVICTVFNMLVWAVTGAAEQIRMCADTIKYELIPVSFLVDYALSRMQGHKTKCKIAKYEELN</sequence>
<evidence type="ECO:0000256" key="1">
    <source>
        <dbReference type="SAM" id="Phobius"/>
    </source>
</evidence>
<keyword evidence="1" id="KW-0472">Membrane</keyword>